<evidence type="ECO:0000256" key="3">
    <source>
        <dbReference type="SAM" id="MobiDB-lite"/>
    </source>
</evidence>
<dbReference type="EC" id="3.-.-.-" evidence="6"/>
<dbReference type="InterPro" id="IPR023346">
    <property type="entry name" value="Lysozyme-like_dom_sf"/>
</dbReference>
<feature type="compositionally biased region" description="Low complexity" evidence="3">
    <location>
        <begin position="313"/>
        <end position="329"/>
    </location>
</feature>
<dbReference type="RefSeq" id="WP_085910942.1">
    <property type="nucleotide sequence ID" value="NZ_AP018920.1"/>
</dbReference>
<evidence type="ECO:0000313" key="6">
    <source>
        <dbReference type="EMBL" id="OSY43684.1"/>
    </source>
</evidence>
<organism evidence="6 7">
    <name type="scientific">Pseudonocardia autotrophica</name>
    <name type="common">Amycolata autotrophica</name>
    <name type="synonym">Nocardia autotrophica</name>
    <dbReference type="NCBI Taxonomy" id="2074"/>
    <lineage>
        <taxon>Bacteria</taxon>
        <taxon>Bacillati</taxon>
        <taxon>Actinomycetota</taxon>
        <taxon>Actinomycetes</taxon>
        <taxon>Pseudonocardiales</taxon>
        <taxon>Pseudonocardiaceae</taxon>
        <taxon>Pseudonocardia</taxon>
    </lineage>
</organism>
<evidence type="ECO:0000313" key="7">
    <source>
        <dbReference type="Proteomes" id="UP000194360"/>
    </source>
</evidence>
<dbReference type="AlphaFoldDB" id="A0A1Y2N8B5"/>
<comment type="similarity">
    <text evidence="1">Belongs to the transglycosylase family. Rpf subfamily.</text>
</comment>
<dbReference type="GO" id="GO:0016787">
    <property type="term" value="F:hydrolase activity"/>
    <property type="evidence" value="ECO:0007669"/>
    <property type="project" value="UniProtKB-KW"/>
</dbReference>
<keyword evidence="7" id="KW-1185">Reference proteome</keyword>
<dbReference type="Gene3D" id="1.10.530.10">
    <property type="match status" value="1"/>
</dbReference>
<comment type="caution">
    <text evidence="6">The sequence shown here is derived from an EMBL/GenBank/DDBJ whole genome shotgun (WGS) entry which is preliminary data.</text>
</comment>
<dbReference type="Proteomes" id="UP000194360">
    <property type="component" value="Unassembled WGS sequence"/>
</dbReference>
<sequence length="378" mass="39246">MDTWWERHRSASVLGTVLLVVGALTGAQVAVGTVTGPGPGEGRARASLSPYGDGALTVRAASVDRRVDVATAEDGSYLLGHTPAGSDVVLDLDLLEGDAARPWWVEPATGRTMELETLESTGMARFPIPDGGTAWVLVVDDAAAGYPMPDAGAIAEFVSEAVRAGAASGSGQGAARSGDGAVGDRIQQESRPERRGTQERAGDAPASGSEPDGREFRAGGPPGRSDDERAEAEDEDADQRSRSAPGRSTPDQGKPDSSDSKNPGRTDSDRKDSDRKDSDRTDPGDAAPDRNVSDPAPEPGPGNPDAAEDTEQEPQAPAAPAPEASSEPAWDQLARCESSGDWSISTGNGYYGGLQFDEPYLGVSEALRHLRFLLDGGA</sequence>
<dbReference type="SUPFAM" id="SSF53955">
    <property type="entry name" value="Lysozyme-like"/>
    <property type="match status" value="1"/>
</dbReference>
<feature type="compositionally biased region" description="Basic and acidic residues" evidence="3">
    <location>
        <begin position="253"/>
        <end position="292"/>
    </location>
</feature>
<dbReference type="InterPro" id="IPR010618">
    <property type="entry name" value="RPF"/>
</dbReference>
<feature type="domain" description="Resuscitation-promoting factor core lysozyme-like" evidence="4">
    <location>
        <begin position="326"/>
        <end position="358"/>
    </location>
</feature>
<accession>A0A1Y2N8B5</accession>
<feature type="compositionally biased region" description="Basic and acidic residues" evidence="3">
    <location>
        <begin position="186"/>
        <end position="202"/>
    </location>
</feature>
<dbReference type="Pfam" id="PF12904">
    <property type="entry name" value="Collagen_bind_2"/>
    <property type="match status" value="1"/>
</dbReference>
<gene>
    <name evidence="6" type="primary">rpfE</name>
    <name evidence="6" type="ORF">BG845_00630</name>
</gene>
<keyword evidence="2 6" id="KW-0378">Hydrolase</keyword>
<dbReference type="EMBL" id="MIGB01000002">
    <property type="protein sequence ID" value="OSY43684.1"/>
    <property type="molecule type" value="Genomic_DNA"/>
</dbReference>
<feature type="domain" description="Putative collagen-binding" evidence="5">
    <location>
        <begin position="65"/>
        <end position="140"/>
    </location>
</feature>
<reference evidence="6 7" key="1">
    <citation type="submission" date="2016-09" db="EMBL/GenBank/DDBJ databases">
        <title>Pseudonocardia autotrophica DSM535, a candidate organism with high potential of specific P450 cytochromes.</title>
        <authorList>
            <person name="Grumaz C."/>
            <person name="Vainshtein Y."/>
            <person name="Kirstahler P."/>
            <person name="Sohn K."/>
        </authorList>
    </citation>
    <scope>NUCLEOTIDE SEQUENCE [LARGE SCALE GENOMIC DNA]</scope>
    <source>
        <strain evidence="6 7">DSM 535</strain>
    </source>
</reference>
<feature type="compositionally biased region" description="Low complexity" evidence="3">
    <location>
        <begin position="168"/>
        <end position="179"/>
    </location>
</feature>
<feature type="region of interest" description="Disordered" evidence="3">
    <location>
        <begin position="168"/>
        <end position="348"/>
    </location>
</feature>
<dbReference type="Pfam" id="PF06737">
    <property type="entry name" value="Transglycosylas"/>
    <property type="match status" value="1"/>
</dbReference>
<proteinExistence type="inferred from homology"/>
<evidence type="ECO:0000256" key="1">
    <source>
        <dbReference type="ARBA" id="ARBA00010830"/>
    </source>
</evidence>
<evidence type="ECO:0000259" key="4">
    <source>
        <dbReference type="Pfam" id="PF06737"/>
    </source>
</evidence>
<name>A0A1Y2N8B5_PSEAH</name>
<feature type="compositionally biased region" description="Acidic residues" evidence="3">
    <location>
        <begin position="228"/>
        <end position="237"/>
    </location>
</feature>
<dbReference type="OrthoDB" id="1404170at2"/>
<evidence type="ECO:0000256" key="2">
    <source>
        <dbReference type="ARBA" id="ARBA00022801"/>
    </source>
</evidence>
<dbReference type="STRING" id="2074.BG845_00630"/>
<evidence type="ECO:0000259" key="5">
    <source>
        <dbReference type="Pfam" id="PF12904"/>
    </source>
</evidence>
<protein>
    <submittedName>
        <fullName evidence="6">Resuscitation-promoting factor RpfE</fullName>
        <ecNumber evidence="6">3.-.-.-</ecNumber>
    </submittedName>
</protein>
<dbReference type="InterPro" id="IPR024749">
    <property type="entry name" value="Collagen-bd_put"/>
</dbReference>